<evidence type="ECO:0000313" key="13">
    <source>
        <dbReference type="EMBL" id="EGT52911.1"/>
    </source>
</evidence>
<dbReference type="Proteomes" id="UP000008068">
    <property type="component" value="Unassembled WGS sequence"/>
</dbReference>
<dbReference type="FunFam" id="3.10.580.10:FF:000044">
    <property type="entry name" value="Chloride channel protein"/>
    <property type="match status" value="1"/>
</dbReference>
<keyword evidence="8 10" id="KW-0868">Chloride</keyword>
<dbReference type="SUPFAM" id="SSF54631">
    <property type="entry name" value="CBS-domain pair"/>
    <property type="match status" value="1"/>
</dbReference>
<dbReference type="InterPro" id="IPR000644">
    <property type="entry name" value="CBS_dom"/>
</dbReference>
<dbReference type="Pfam" id="PF00571">
    <property type="entry name" value="CBS"/>
    <property type="match status" value="1"/>
</dbReference>
<accession>G0PEH0</accession>
<feature type="region of interest" description="Disordered" evidence="11">
    <location>
        <begin position="1"/>
        <end position="26"/>
    </location>
</feature>
<protein>
    <recommendedName>
        <fullName evidence="10">Chloride channel protein</fullName>
    </recommendedName>
</protein>
<feature type="transmembrane region" description="Helical" evidence="10">
    <location>
        <begin position="229"/>
        <end position="252"/>
    </location>
</feature>
<evidence type="ECO:0000256" key="1">
    <source>
        <dbReference type="ARBA" id="ARBA00004141"/>
    </source>
</evidence>
<proteinExistence type="inferred from homology"/>
<dbReference type="Gene3D" id="3.10.580.10">
    <property type="entry name" value="CBS-domain"/>
    <property type="match status" value="2"/>
</dbReference>
<dbReference type="EMBL" id="GL380315">
    <property type="protein sequence ID" value="EGT52911.1"/>
    <property type="molecule type" value="Genomic_DNA"/>
</dbReference>
<comment type="subcellular location">
    <subcellularLocation>
        <location evidence="1 10">Membrane</location>
        <topology evidence="1 10">Multi-pass membrane protein</topology>
    </subcellularLocation>
</comment>
<evidence type="ECO:0000256" key="9">
    <source>
        <dbReference type="PROSITE-ProRule" id="PRU00703"/>
    </source>
</evidence>
<dbReference type="PRINTS" id="PR00762">
    <property type="entry name" value="CLCHANNEL"/>
</dbReference>
<dbReference type="FunFam" id="1.10.3080.10:FF:000020">
    <property type="entry name" value="Chloride channel protein"/>
    <property type="match status" value="1"/>
</dbReference>
<feature type="transmembrane region" description="Helical" evidence="10">
    <location>
        <begin position="53"/>
        <end position="74"/>
    </location>
</feature>
<evidence type="ECO:0000259" key="12">
    <source>
        <dbReference type="PROSITE" id="PS51371"/>
    </source>
</evidence>
<dbReference type="OrthoDB" id="4564at2759"/>
<comment type="caution">
    <text evidence="10">Lacks conserved residue(s) required for the propagation of feature annotation.</text>
</comment>
<keyword evidence="5 10" id="KW-1133">Transmembrane helix</keyword>
<dbReference type="PANTHER" id="PTHR45720">
    <property type="entry name" value="CHLORIDE CHANNEL PROTEIN 2"/>
    <property type="match status" value="1"/>
</dbReference>
<feature type="transmembrane region" description="Helical" evidence="10">
    <location>
        <begin position="450"/>
        <end position="475"/>
    </location>
</feature>
<dbReference type="HOGENOM" id="CLU_006904_1_0_1"/>
<evidence type="ECO:0000256" key="11">
    <source>
        <dbReference type="SAM" id="MobiDB-lite"/>
    </source>
</evidence>
<dbReference type="FunFam" id="3.10.580.10:FF:000050">
    <property type="entry name" value="Chloride channel protein"/>
    <property type="match status" value="1"/>
</dbReference>
<dbReference type="PROSITE" id="PS51371">
    <property type="entry name" value="CBS"/>
    <property type="match status" value="1"/>
</dbReference>
<evidence type="ECO:0000256" key="4">
    <source>
        <dbReference type="ARBA" id="ARBA00022737"/>
    </source>
</evidence>
<dbReference type="InterPro" id="IPR050970">
    <property type="entry name" value="Cl_channel_volt-gated"/>
</dbReference>
<dbReference type="InterPro" id="IPR001807">
    <property type="entry name" value="ClC"/>
</dbReference>
<comment type="similarity">
    <text evidence="10">Belongs to the chloride channel (TC 2.A.49) family.</text>
</comment>
<feature type="transmembrane region" description="Helical" evidence="10">
    <location>
        <begin position="112"/>
        <end position="137"/>
    </location>
</feature>
<evidence type="ECO:0000256" key="7">
    <source>
        <dbReference type="ARBA" id="ARBA00023136"/>
    </source>
</evidence>
<keyword evidence="4" id="KW-0677">Repeat</keyword>
<keyword evidence="14" id="KW-1185">Reference proteome</keyword>
<evidence type="ECO:0000256" key="5">
    <source>
        <dbReference type="ARBA" id="ARBA00022989"/>
    </source>
</evidence>
<keyword evidence="7 10" id="KW-0472">Membrane</keyword>
<keyword evidence="3 10" id="KW-0812">Transmembrane</keyword>
<gene>
    <name evidence="13" type="ORF">CAEBREN_28575</name>
</gene>
<keyword evidence="6 10" id="KW-0406">Ion transport</keyword>
<feature type="transmembrane region" description="Helical" evidence="10">
    <location>
        <begin position="166"/>
        <end position="183"/>
    </location>
</feature>
<feature type="transmembrane region" description="Helical" evidence="10">
    <location>
        <begin position="311"/>
        <end position="331"/>
    </location>
</feature>
<keyword evidence="9" id="KW-0129">CBS domain</keyword>
<dbReference type="eggNOG" id="KOG0476">
    <property type="taxonomic scope" value="Eukaryota"/>
</dbReference>
<dbReference type="AlphaFoldDB" id="G0PEH0"/>
<evidence type="ECO:0000256" key="10">
    <source>
        <dbReference type="RuleBase" id="RU361221"/>
    </source>
</evidence>
<feature type="region of interest" description="Disordered" evidence="11">
    <location>
        <begin position="696"/>
        <end position="723"/>
    </location>
</feature>
<feature type="region of interest" description="Disordered" evidence="11">
    <location>
        <begin position="889"/>
        <end position="909"/>
    </location>
</feature>
<dbReference type="InterPro" id="IPR046342">
    <property type="entry name" value="CBS_dom_sf"/>
</dbReference>
<evidence type="ECO:0000256" key="2">
    <source>
        <dbReference type="ARBA" id="ARBA00022448"/>
    </source>
</evidence>
<evidence type="ECO:0000256" key="3">
    <source>
        <dbReference type="ARBA" id="ARBA00022692"/>
    </source>
</evidence>
<dbReference type="GO" id="GO:0005886">
    <property type="term" value="C:plasma membrane"/>
    <property type="evidence" value="ECO:0007669"/>
    <property type="project" value="TreeGrafter"/>
</dbReference>
<evidence type="ECO:0000256" key="6">
    <source>
        <dbReference type="ARBA" id="ARBA00023065"/>
    </source>
</evidence>
<feature type="compositionally biased region" description="Polar residues" evidence="11">
    <location>
        <begin position="899"/>
        <end position="909"/>
    </location>
</feature>
<dbReference type="CDD" id="cd03683">
    <property type="entry name" value="ClC_1_like"/>
    <property type="match status" value="1"/>
</dbReference>
<evidence type="ECO:0000313" key="14">
    <source>
        <dbReference type="Proteomes" id="UP000008068"/>
    </source>
</evidence>
<feature type="transmembrane region" description="Helical" evidence="10">
    <location>
        <begin position="352"/>
        <end position="373"/>
    </location>
</feature>
<keyword evidence="2 10" id="KW-0813">Transport</keyword>
<organism evidence="14">
    <name type="scientific">Caenorhabditis brenneri</name>
    <name type="common">Nematode worm</name>
    <dbReference type="NCBI Taxonomy" id="135651"/>
    <lineage>
        <taxon>Eukaryota</taxon>
        <taxon>Metazoa</taxon>
        <taxon>Ecdysozoa</taxon>
        <taxon>Nematoda</taxon>
        <taxon>Chromadorea</taxon>
        <taxon>Rhabditida</taxon>
        <taxon>Rhabditina</taxon>
        <taxon>Rhabditomorpha</taxon>
        <taxon>Rhabditoidea</taxon>
        <taxon>Rhabditidae</taxon>
        <taxon>Peloderinae</taxon>
        <taxon>Caenorhabditis</taxon>
    </lineage>
</organism>
<dbReference type="Gene3D" id="1.10.3080.10">
    <property type="entry name" value="Clc chloride channel"/>
    <property type="match status" value="1"/>
</dbReference>
<dbReference type="InParanoid" id="G0PEH0"/>
<evidence type="ECO:0000256" key="8">
    <source>
        <dbReference type="ARBA" id="ARBA00023214"/>
    </source>
</evidence>
<reference evidence="14" key="1">
    <citation type="submission" date="2011-07" db="EMBL/GenBank/DDBJ databases">
        <authorList>
            <consortium name="Caenorhabditis brenneri Sequencing and Analysis Consortium"/>
            <person name="Wilson R.K."/>
        </authorList>
    </citation>
    <scope>NUCLEOTIDE SEQUENCE [LARGE SCALE GENOMIC DNA]</scope>
    <source>
        <strain evidence="14">PB2801</strain>
    </source>
</reference>
<feature type="domain" description="CBS" evidence="12">
    <location>
        <begin position="590"/>
        <end position="654"/>
    </location>
</feature>
<feature type="transmembrane region" description="Helical" evidence="10">
    <location>
        <begin position="420"/>
        <end position="438"/>
    </location>
</feature>
<dbReference type="SUPFAM" id="SSF81340">
    <property type="entry name" value="Clc chloride channel"/>
    <property type="match status" value="1"/>
</dbReference>
<sequence>MSDVKRSLLDMSPGGKTDDADDEPDDHIESNETFAEFCTRQAQNVVHFLVEDWFLSALLGIITAVLSVGMDVAIEVLQHGSSLHVSLFSPTEHNFLSAHVTFYDKMLAISTYLAFSQWVAHIVILTMFSAIFCQIVSKQAVGSGIPEVKVIMHGFKMENYLTTRTLVAKMVGLTLAMGGGLPIGKEVQKTHVGPFVHMGAIVATLLSKITSACQYSAFFSNEGREMEMLSSGCAVGIACTFSAPIGAVLYAIESTSKYFAVKNYWRGFLAATCSAIVFRCANFFVTAEQSGTITAFYQTRFPTDCFLVEELPIFLLLGFISGLMGSLFIFIHRQISIFRSKNKIYKLIFRNNFLAFTVFMAFVVGVLTFPNGLGRYFAGRLTFRETMADFFNNCTWATNDSRRCPESILTHWTGGTEGDVSIFTSLVLYYILYVSSIFHKLLGIMKFFKFVLVAICISINVPAGVFVPSFIIGAAGGRLMGETMVVLFPEGMRGPGGPPIHPGLYAVVGAAAYTGAVTHTLSVSVIICELTGQLSPILPVLIAMLMGNAVCKFLQPSIYESIIRVKKYPYLPDLPPSRVSVHTVKVEQLMVTDVIYITKDMTYREMKDILQLAPHLRSFPIVTDHENKILLGSVAKRYLTMLLRRHVLVNQQDSRNIGRITPAEIFNTIRRTSMRFHFFSSDFWLLFVSFRLSRRSPSRRSNSSQTRENSIPETARSDAPSNDQVEFVSERTISGNTLLSISPLHCPNNIPLQAVFTRPSSADLSKAVCYHTVFRSHHPKNCNFQETNADILLNRNIDLDEIAIDAAPFQLVLGSSLYKVHTLFSLLGLSHAYVTDCGKLVGVVGLKELRDAMANIYVRGAVAPVKPDRKLTPGTYLDTSQLHRDKLLNQPMTPPANGHSINMESPKFGNSLTVPPMAL</sequence>
<name>G0PEH0_CAEBE</name>
<feature type="transmembrane region" description="Helical" evidence="10">
    <location>
        <begin position="264"/>
        <end position="285"/>
    </location>
</feature>
<dbReference type="InterPro" id="IPR014743">
    <property type="entry name" value="Cl-channel_core"/>
</dbReference>
<dbReference type="STRING" id="135651.G0PEH0"/>
<dbReference type="PANTHER" id="PTHR45720:SF15">
    <property type="entry name" value="CHLORIDE CHANNEL PROTEIN"/>
    <property type="match status" value="1"/>
</dbReference>
<dbReference type="Pfam" id="PF00654">
    <property type="entry name" value="Voltage_CLC"/>
    <property type="match status" value="1"/>
</dbReference>
<dbReference type="GO" id="GO:0005247">
    <property type="term" value="F:voltage-gated chloride channel activity"/>
    <property type="evidence" value="ECO:0007669"/>
    <property type="project" value="TreeGrafter"/>
</dbReference>